<feature type="region of interest" description="Disordered" evidence="1">
    <location>
        <begin position="40"/>
        <end position="71"/>
    </location>
</feature>
<keyword evidence="2" id="KW-0732">Signal</keyword>
<reference evidence="3" key="2">
    <citation type="submission" date="2021-04" db="EMBL/GenBank/DDBJ databases">
        <authorList>
            <person name="Gilroy R."/>
        </authorList>
    </citation>
    <scope>NUCLEOTIDE SEQUENCE</scope>
    <source>
        <strain evidence="3">ChiBcec8-14828</strain>
    </source>
</reference>
<evidence type="ECO:0000313" key="3">
    <source>
        <dbReference type="EMBL" id="HJB39837.1"/>
    </source>
</evidence>
<dbReference type="EMBL" id="DWYA01000052">
    <property type="protein sequence ID" value="HJB39837.1"/>
    <property type="molecule type" value="Genomic_DNA"/>
</dbReference>
<organism evidence="3 4">
    <name type="scientific">Candidatus Ruthenibacterium avium</name>
    <dbReference type="NCBI Taxonomy" id="2838751"/>
    <lineage>
        <taxon>Bacteria</taxon>
        <taxon>Bacillati</taxon>
        <taxon>Bacillota</taxon>
        <taxon>Clostridia</taxon>
        <taxon>Eubacteriales</taxon>
        <taxon>Oscillospiraceae</taxon>
        <taxon>Ruthenibacterium</taxon>
    </lineage>
</organism>
<evidence type="ECO:0000256" key="2">
    <source>
        <dbReference type="SAM" id="SignalP"/>
    </source>
</evidence>
<evidence type="ECO:0000256" key="1">
    <source>
        <dbReference type="SAM" id="MobiDB-lite"/>
    </source>
</evidence>
<feature type="chain" id="PRO_5039029562" evidence="2">
    <location>
        <begin position="19"/>
        <end position="187"/>
    </location>
</feature>
<evidence type="ECO:0000313" key="4">
    <source>
        <dbReference type="Proteomes" id="UP000824209"/>
    </source>
</evidence>
<name>A0A9D2M2J2_9FIRM</name>
<gene>
    <name evidence="3" type="ORF">H9943_05515</name>
</gene>
<dbReference type="Proteomes" id="UP000824209">
    <property type="component" value="Unassembled WGS sequence"/>
</dbReference>
<protein>
    <submittedName>
        <fullName evidence="3">Uncharacterized protein</fullName>
    </submittedName>
</protein>
<accession>A0A9D2M2J2</accession>
<sequence length="187" mass="19937">MNSTISALRNKCFCMALAAALTAVLLVGCNASPPAASVSLEQRPADSEVQSAPLPPYHTVQSAPQLPAAESDTAASDSVSFSYFEPGAFSEGTPEGVYLELYDDRTGLYTADGSSVARPVVWHYDGESVILNFDGQDENSPYLVSLRAKGENTLTLTRDKREITLHRCTLSGEPISSEQSDAQTAQS</sequence>
<reference evidence="3" key="1">
    <citation type="journal article" date="2021" name="PeerJ">
        <title>Extensive microbial diversity within the chicken gut microbiome revealed by metagenomics and culture.</title>
        <authorList>
            <person name="Gilroy R."/>
            <person name="Ravi A."/>
            <person name="Getino M."/>
            <person name="Pursley I."/>
            <person name="Horton D.L."/>
            <person name="Alikhan N.F."/>
            <person name="Baker D."/>
            <person name="Gharbi K."/>
            <person name="Hall N."/>
            <person name="Watson M."/>
            <person name="Adriaenssens E.M."/>
            <person name="Foster-Nyarko E."/>
            <person name="Jarju S."/>
            <person name="Secka A."/>
            <person name="Antonio M."/>
            <person name="Oren A."/>
            <person name="Chaudhuri R.R."/>
            <person name="La Ragione R."/>
            <person name="Hildebrand F."/>
            <person name="Pallen M.J."/>
        </authorList>
    </citation>
    <scope>NUCLEOTIDE SEQUENCE</scope>
    <source>
        <strain evidence="3">ChiBcec8-14828</strain>
    </source>
</reference>
<proteinExistence type="predicted"/>
<dbReference type="AlphaFoldDB" id="A0A9D2M2J2"/>
<comment type="caution">
    <text evidence="3">The sequence shown here is derived from an EMBL/GenBank/DDBJ whole genome shotgun (WGS) entry which is preliminary data.</text>
</comment>
<feature type="signal peptide" evidence="2">
    <location>
        <begin position="1"/>
        <end position="18"/>
    </location>
</feature>